<dbReference type="Pfam" id="PF00561">
    <property type="entry name" value="Abhydrolase_1"/>
    <property type="match status" value="1"/>
</dbReference>
<dbReference type="Gene3D" id="3.40.50.1820">
    <property type="entry name" value="alpha/beta hydrolase"/>
    <property type="match status" value="1"/>
</dbReference>
<keyword evidence="4" id="KW-1185">Reference proteome</keyword>
<accession>A0ABQ6KCR2</accession>
<dbReference type="PANTHER" id="PTHR43194:SF5">
    <property type="entry name" value="PIMELOYL-[ACYL-CARRIER PROTEIN] METHYL ESTER ESTERASE"/>
    <property type="match status" value="1"/>
</dbReference>
<evidence type="ECO:0000256" key="1">
    <source>
        <dbReference type="SAM" id="MobiDB-lite"/>
    </source>
</evidence>
<name>A0ABQ6KCR2_9MICO</name>
<dbReference type="InterPro" id="IPR029058">
    <property type="entry name" value="AB_hydrolase_fold"/>
</dbReference>
<feature type="region of interest" description="Disordered" evidence="1">
    <location>
        <begin position="1"/>
        <end position="25"/>
    </location>
</feature>
<dbReference type="InterPro" id="IPR050228">
    <property type="entry name" value="Carboxylesterase_BioH"/>
</dbReference>
<evidence type="ECO:0000313" key="4">
    <source>
        <dbReference type="Proteomes" id="UP001157034"/>
    </source>
</evidence>
<dbReference type="InterPro" id="IPR000073">
    <property type="entry name" value="AB_hydrolase_1"/>
</dbReference>
<dbReference type="Proteomes" id="UP001157034">
    <property type="component" value="Unassembled WGS sequence"/>
</dbReference>
<dbReference type="PANTHER" id="PTHR43194">
    <property type="entry name" value="HYDROLASE ALPHA/BETA FOLD FAMILY"/>
    <property type="match status" value="1"/>
</dbReference>
<proteinExistence type="predicted"/>
<dbReference type="EMBL" id="BSVB01000001">
    <property type="protein sequence ID" value="GMA96535.1"/>
    <property type="molecule type" value="Genomic_DNA"/>
</dbReference>
<protein>
    <submittedName>
        <fullName evidence="3">Dihydrolipoamide acetyltransferase</fullName>
    </submittedName>
</protein>
<organism evidence="3 4">
    <name type="scientific">Pseudolysinimonas kribbensis</name>
    <dbReference type="NCBI Taxonomy" id="433641"/>
    <lineage>
        <taxon>Bacteria</taxon>
        <taxon>Bacillati</taxon>
        <taxon>Actinomycetota</taxon>
        <taxon>Actinomycetes</taxon>
        <taxon>Micrococcales</taxon>
        <taxon>Microbacteriaceae</taxon>
        <taxon>Pseudolysinimonas</taxon>
    </lineage>
</organism>
<feature type="domain" description="AB hydrolase-1" evidence="2">
    <location>
        <begin position="59"/>
        <end position="177"/>
    </location>
</feature>
<evidence type="ECO:0000313" key="3">
    <source>
        <dbReference type="EMBL" id="GMA96535.1"/>
    </source>
</evidence>
<comment type="caution">
    <text evidence="3">The sequence shown here is derived from an EMBL/GenBank/DDBJ whole genome shotgun (WGS) entry which is preliminary data.</text>
</comment>
<sequence>MISVRDALGRGPRGPAEEEAYPPERVGDAVYYTSRQEHEDLTVVVKRFPHRAPRDPATPFVLVHGLGVSSRYFHPLAAELARRGPVFLLDLPGYGAAPDPRRDVTLEDHADAVAAMLRTSGIARPVLVGHSMGANVVSLVAERDPAVTDRLVLLAPTLAPGLRTPARAIGRLMADGLREPPRVLGIAATDYLVRCGAPYLLRQLPHLLADRLEDRMPRLAARVLVVDGDRDPIVPNEWISELAARAVDGDARLVRGPHVIMHTDPIATAGHILEFADASAGAAP</sequence>
<dbReference type="SUPFAM" id="SSF53474">
    <property type="entry name" value="alpha/beta-Hydrolases"/>
    <property type="match status" value="1"/>
</dbReference>
<gene>
    <name evidence="3" type="ORF">GCM10025881_33590</name>
</gene>
<evidence type="ECO:0000259" key="2">
    <source>
        <dbReference type="Pfam" id="PF00561"/>
    </source>
</evidence>
<reference evidence="4" key="1">
    <citation type="journal article" date="2019" name="Int. J. Syst. Evol. Microbiol.">
        <title>The Global Catalogue of Microorganisms (GCM) 10K type strain sequencing project: providing services to taxonomists for standard genome sequencing and annotation.</title>
        <authorList>
            <consortium name="The Broad Institute Genomics Platform"/>
            <consortium name="The Broad Institute Genome Sequencing Center for Infectious Disease"/>
            <person name="Wu L."/>
            <person name="Ma J."/>
        </authorList>
    </citation>
    <scope>NUCLEOTIDE SEQUENCE [LARGE SCALE GENOMIC DNA]</scope>
    <source>
        <strain evidence="4">NBRC 108894</strain>
    </source>
</reference>
<dbReference type="RefSeq" id="WP_284255088.1">
    <property type="nucleotide sequence ID" value="NZ_BAAAQO010000004.1"/>
</dbReference>